<dbReference type="AlphaFoldDB" id="A0A645IDH2"/>
<dbReference type="EMBL" id="VSSQ01112405">
    <property type="protein sequence ID" value="MPN49297.1"/>
    <property type="molecule type" value="Genomic_DNA"/>
</dbReference>
<organism evidence="1">
    <name type="scientific">bioreactor metagenome</name>
    <dbReference type="NCBI Taxonomy" id="1076179"/>
    <lineage>
        <taxon>unclassified sequences</taxon>
        <taxon>metagenomes</taxon>
        <taxon>ecological metagenomes</taxon>
    </lineage>
</organism>
<proteinExistence type="predicted"/>
<comment type="caution">
    <text evidence="1">The sequence shown here is derived from an EMBL/GenBank/DDBJ whole genome shotgun (WGS) entry which is preliminary data.</text>
</comment>
<evidence type="ECO:0000313" key="1">
    <source>
        <dbReference type="EMBL" id="MPN49297.1"/>
    </source>
</evidence>
<reference evidence="1" key="1">
    <citation type="submission" date="2019-08" db="EMBL/GenBank/DDBJ databases">
        <authorList>
            <person name="Kucharzyk K."/>
            <person name="Murdoch R.W."/>
            <person name="Higgins S."/>
            <person name="Loffler F."/>
        </authorList>
    </citation>
    <scope>NUCLEOTIDE SEQUENCE</scope>
</reference>
<sequence length="116" mass="13398">MNLIEDIKSVTIIANTAIIEICDCRDIQPFTWVVINLGERFKLYVFRIPEIEYIRIHLVIYSLTRSKPHAIKQIHCPVSVIIPLNKTMGFTKASYQLGEFDEIRAPVLFLEFSDDG</sequence>
<protein>
    <submittedName>
        <fullName evidence="1">Uncharacterized protein</fullName>
    </submittedName>
</protein>
<name>A0A645IDH2_9ZZZZ</name>
<accession>A0A645IDH2</accession>
<gene>
    <name evidence="1" type="ORF">SDC9_196914</name>
</gene>